<evidence type="ECO:0000313" key="2">
    <source>
        <dbReference type="EMBL" id="KAK6335000.1"/>
    </source>
</evidence>
<evidence type="ECO:0000313" key="3">
    <source>
        <dbReference type="Proteomes" id="UP001313282"/>
    </source>
</evidence>
<proteinExistence type="predicted"/>
<name>A0AAN8MP98_9PEZI</name>
<protein>
    <submittedName>
        <fullName evidence="2">Uncharacterized protein</fullName>
    </submittedName>
</protein>
<dbReference type="EMBL" id="JAVHNR010000008">
    <property type="protein sequence ID" value="KAK6335000.1"/>
    <property type="molecule type" value="Genomic_DNA"/>
</dbReference>
<reference evidence="2 3" key="1">
    <citation type="submission" date="2019-10" db="EMBL/GenBank/DDBJ databases">
        <authorList>
            <person name="Palmer J.M."/>
        </authorList>
    </citation>
    <scope>NUCLEOTIDE SEQUENCE [LARGE SCALE GENOMIC DNA]</scope>
    <source>
        <strain evidence="2 3">TWF718</strain>
    </source>
</reference>
<sequence>MDVGMDAGADIHFDQGLGLSLGLSPTPDRQNCESCSSLAMPEFARRGSNLMSGASLEPGQNNFRPDALPWGQITPFVDAQNFNIADYQSEPDEGSAGPRDANLTPQRPFSQSYHQALGQSIRQPFPNPPSTPYSPPGADTSWRPQLQPPQQHQVLQDQFTQGHCMAIFSLTSSNFNPGF</sequence>
<feature type="compositionally biased region" description="Pro residues" evidence="1">
    <location>
        <begin position="125"/>
        <end position="135"/>
    </location>
</feature>
<comment type="caution">
    <text evidence="2">The sequence shown here is derived from an EMBL/GenBank/DDBJ whole genome shotgun (WGS) entry which is preliminary data.</text>
</comment>
<feature type="compositionally biased region" description="Low complexity" evidence="1">
    <location>
        <begin position="144"/>
        <end position="153"/>
    </location>
</feature>
<gene>
    <name evidence="2" type="ORF">TWF718_010441</name>
</gene>
<accession>A0AAN8MP98</accession>
<keyword evidence="3" id="KW-1185">Reference proteome</keyword>
<feature type="region of interest" description="Disordered" evidence="1">
    <location>
        <begin position="81"/>
        <end position="153"/>
    </location>
</feature>
<organism evidence="2 3">
    <name type="scientific">Orbilia javanica</name>
    <dbReference type="NCBI Taxonomy" id="47235"/>
    <lineage>
        <taxon>Eukaryota</taxon>
        <taxon>Fungi</taxon>
        <taxon>Dikarya</taxon>
        <taxon>Ascomycota</taxon>
        <taxon>Pezizomycotina</taxon>
        <taxon>Orbiliomycetes</taxon>
        <taxon>Orbiliales</taxon>
        <taxon>Orbiliaceae</taxon>
        <taxon>Orbilia</taxon>
    </lineage>
</organism>
<dbReference type="Proteomes" id="UP001313282">
    <property type="component" value="Unassembled WGS sequence"/>
</dbReference>
<feature type="compositionally biased region" description="Polar residues" evidence="1">
    <location>
        <begin position="103"/>
        <end position="122"/>
    </location>
</feature>
<dbReference type="AlphaFoldDB" id="A0AAN8MP98"/>
<evidence type="ECO:0000256" key="1">
    <source>
        <dbReference type="SAM" id="MobiDB-lite"/>
    </source>
</evidence>